<dbReference type="InterPro" id="IPR001279">
    <property type="entry name" value="Metallo-B-lactamas"/>
</dbReference>
<dbReference type="CDD" id="cd07730">
    <property type="entry name" value="metallo-hydrolase-like_MBL-fold"/>
    <property type="match status" value="1"/>
</dbReference>
<dbReference type="OrthoDB" id="10250730at2759"/>
<keyword evidence="3" id="KW-0378">Hydrolase</keyword>
<evidence type="ECO:0000256" key="1">
    <source>
        <dbReference type="ARBA" id="ARBA00007749"/>
    </source>
</evidence>
<dbReference type="EMBL" id="JAPZBU010000009">
    <property type="protein sequence ID" value="KAJ5386943.1"/>
    <property type="molecule type" value="Genomic_DNA"/>
</dbReference>
<dbReference type="SUPFAM" id="SSF56281">
    <property type="entry name" value="Metallo-hydrolase/oxidoreductase"/>
    <property type="match status" value="1"/>
</dbReference>
<dbReference type="InterPro" id="IPR036866">
    <property type="entry name" value="RibonucZ/Hydroxyglut_hydro"/>
</dbReference>
<dbReference type="Gene3D" id="3.60.15.10">
    <property type="entry name" value="Ribonuclease Z/Hydroxyacylglutathione hydrolase-like"/>
    <property type="match status" value="1"/>
</dbReference>
<dbReference type="PANTHER" id="PTHR42978:SF5">
    <property type="entry name" value="METALLO-BETA-LACTAMASE DOMAIN-CONTAINING PROTEIN"/>
    <property type="match status" value="1"/>
</dbReference>
<proteinExistence type="inferred from homology"/>
<reference evidence="6" key="2">
    <citation type="journal article" date="2023" name="IMA Fungus">
        <title>Comparative genomic study of the Penicillium genus elucidates a diverse pangenome and 15 lateral gene transfer events.</title>
        <authorList>
            <person name="Petersen C."/>
            <person name="Sorensen T."/>
            <person name="Nielsen M.R."/>
            <person name="Sondergaard T.E."/>
            <person name="Sorensen J.L."/>
            <person name="Fitzpatrick D.A."/>
            <person name="Frisvad J.C."/>
            <person name="Nielsen K.L."/>
        </authorList>
    </citation>
    <scope>NUCLEOTIDE SEQUENCE</scope>
    <source>
        <strain evidence="6">IBT 29677</strain>
    </source>
</reference>
<keyword evidence="4" id="KW-0862">Zinc</keyword>
<feature type="non-terminal residue" evidence="6">
    <location>
        <position position="369"/>
    </location>
</feature>
<evidence type="ECO:0000256" key="2">
    <source>
        <dbReference type="ARBA" id="ARBA00022723"/>
    </source>
</evidence>
<dbReference type="InterPro" id="IPR051013">
    <property type="entry name" value="MBL_superfamily_lactonases"/>
</dbReference>
<dbReference type="RefSeq" id="XP_056484741.1">
    <property type="nucleotide sequence ID" value="XM_056634121.1"/>
</dbReference>
<evidence type="ECO:0000313" key="6">
    <source>
        <dbReference type="EMBL" id="KAJ5386943.1"/>
    </source>
</evidence>
<name>A0A9X0B3M9_9EURO</name>
<reference evidence="6" key="1">
    <citation type="submission" date="2022-12" db="EMBL/GenBank/DDBJ databases">
        <authorList>
            <person name="Petersen C."/>
        </authorList>
    </citation>
    <scope>NUCLEOTIDE SEQUENCE</scope>
    <source>
        <strain evidence="6">IBT 29677</strain>
    </source>
</reference>
<dbReference type="AlphaFoldDB" id="A0A9X0B3M9"/>
<dbReference type="PANTHER" id="PTHR42978">
    <property type="entry name" value="QUORUM-QUENCHING LACTONASE YTNP-RELATED-RELATED"/>
    <property type="match status" value="1"/>
</dbReference>
<accession>A0A9X0B3M9</accession>
<dbReference type="Proteomes" id="UP001147747">
    <property type="component" value="Unassembled WGS sequence"/>
</dbReference>
<comment type="caution">
    <text evidence="6">The sequence shown here is derived from an EMBL/GenBank/DDBJ whole genome shotgun (WGS) entry which is preliminary data.</text>
</comment>
<keyword evidence="7" id="KW-1185">Reference proteome</keyword>
<evidence type="ECO:0000256" key="4">
    <source>
        <dbReference type="ARBA" id="ARBA00022833"/>
    </source>
</evidence>
<evidence type="ECO:0000313" key="7">
    <source>
        <dbReference type="Proteomes" id="UP001147747"/>
    </source>
</evidence>
<gene>
    <name evidence="6" type="ORF">N7509_009484</name>
</gene>
<organism evidence="6 7">
    <name type="scientific">Penicillium cosmopolitanum</name>
    <dbReference type="NCBI Taxonomy" id="1131564"/>
    <lineage>
        <taxon>Eukaryota</taxon>
        <taxon>Fungi</taxon>
        <taxon>Dikarya</taxon>
        <taxon>Ascomycota</taxon>
        <taxon>Pezizomycotina</taxon>
        <taxon>Eurotiomycetes</taxon>
        <taxon>Eurotiomycetidae</taxon>
        <taxon>Eurotiales</taxon>
        <taxon>Aspergillaceae</taxon>
        <taxon>Penicillium</taxon>
    </lineage>
</organism>
<dbReference type="Pfam" id="PF00753">
    <property type="entry name" value="Lactamase_B"/>
    <property type="match status" value="1"/>
</dbReference>
<dbReference type="GeneID" id="81373101"/>
<evidence type="ECO:0000256" key="3">
    <source>
        <dbReference type="ARBA" id="ARBA00022801"/>
    </source>
</evidence>
<feature type="domain" description="Metallo-beta-lactamase" evidence="5">
    <location>
        <begin position="65"/>
        <end position="222"/>
    </location>
</feature>
<keyword evidence="2" id="KW-0479">Metal-binding</keyword>
<dbReference type="GO" id="GO:0046872">
    <property type="term" value="F:metal ion binding"/>
    <property type="evidence" value="ECO:0007669"/>
    <property type="project" value="UniProtKB-KW"/>
</dbReference>
<comment type="similarity">
    <text evidence="1">Belongs to the metallo-beta-lactamase superfamily.</text>
</comment>
<dbReference type="GO" id="GO:0016787">
    <property type="term" value="F:hydrolase activity"/>
    <property type="evidence" value="ECO:0007669"/>
    <property type="project" value="UniProtKB-KW"/>
</dbReference>
<sequence>NVQSESASSFRGYLIMSLQSTTFNVPPGSQSVRVRIIDSTTRIGNIPLEFLMEPPMESMKHMPILPAWSFLIEHPSGKKILYDLGVPRDWHAFAPAVTETLKGRGWKIEVEEEVIDILEKGGIAASEISSIIWSHWHWDHIGDPSRFPGSTELIVGPGFKTEFFPGYPAKPDSPVRQSDFAGRNLREIDFRDSVQVGQFQGYDFFADGSFYIIDSPGHAIGHIGALARTTTNPDTFIFMGGDLCHHSGEIRPSKHMHIPQDIQLRSTIPTSLPCPGALVYQELLIQRTGSIEKPFFRPNMGLDIKQAMDTIEKAQEADAESNVWFIYAHDPSLLGNVDLFPLSANEWKKRNWREKTLWNFLQDLVPAAH</sequence>
<evidence type="ECO:0000259" key="5">
    <source>
        <dbReference type="Pfam" id="PF00753"/>
    </source>
</evidence>
<protein>
    <recommendedName>
        <fullName evidence="5">Metallo-beta-lactamase domain-containing protein</fullName>
    </recommendedName>
</protein>